<name>A0A9W9M6Z9_9EURO</name>
<reference evidence="1" key="1">
    <citation type="submission" date="2022-12" db="EMBL/GenBank/DDBJ databases">
        <authorList>
            <person name="Petersen C."/>
        </authorList>
    </citation>
    <scope>NUCLEOTIDE SEQUENCE</scope>
    <source>
        <strain evidence="1">IBT 15544</strain>
    </source>
</reference>
<dbReference type="AlphaFoldDB" id="A0A9W9M6Z9"/>
<sequence length="121" mass="13547">MQSEVQLGKDDRDTDFGDSFCAPDRISLHTWQSARERTKFGLSQCLDPSKDLAEACALPKFQRLRPEFPGTGGCAKEGSLVLAPPKRPPESFQEGFRETDKILDWGVRNALLPQVWPTTLI</sequence>
<evidence type="ECO:0000313" key="2">
    <source>
        <dbReference type="Proteomes" id="UP001150904"/>
    </source>
</evidence>
<dbReference type="Proteomes" id="UP001150904">
    <property type="component" value="Unassembled WGS sequence"/>
</dbReference>
<dbReference type="GeneID" id="83184391"/>
<comment type="caution">
    <text evidence="1">The sequence shown here is derived from an EMBL/GenBank/DDBJ whole genome shotgun (WGS) entry which is preliminary data.</text>
</comment>
<proteinExistence type="predicted"/>
<evidence type="ECO:0000313" key="1">
    <source>
        <dbReference type="EMBL" id="KAJ5191049.1"/>
    </source>
</evidence>
<dbReference type="EMBL" id="JAPQKR010000016">
    <property type="protein sequence ID" value="KAJ5191049.1"/>
    <property type="molecule type" value="Genomic_DNA"/>
</dbReference>
<keyword evidence="2" id="KW-1185">Reference proteome</keyword>
<dbReference type="RefSeq" id="XP_058303989.1">
    <property type="nucleotide sequence ID" value="XM_058457090.1"/>
</dbReference>
<reference evidence="1" key="2">
    <citation type="journal article" date="2023" name="IMA Fungus">
        <title>Comparative genomic study of the Penicillium genus elucidates a diverse pangenome and 15 lateral gene transfer events.</title>
        <authorList>
            <person name="Petersen C."/>
            <person name="Sorensen T."/>
            <person name="Nielsen M.R."/>
            <person name="Sondergaard T.E."/>
            <person name="Sorensen J.L."/>
            <person name="Fitzpatrick D.A."/>
            <person name="Frisvad J.C."/>
            <person name="Nielsen K.L."/>
        </authorList>
    </citation>
    <scope>NUCLEOTIDE SEQUENCE</scope>
    <source>
        <strain evidence="1">IBT 15544</strain>
    </source>
</reference>
<accession>A0A9W9M6Z9</accession>
<organism evidence="1 2">
    <name type="scientific">Penicillium cinerascens</name>
    <dbReference type="NCBI Taxonomy" id="70096"/>
    <lineage>
        <taxon>Eukaryota</taxon>
        <taxon>Fungi</taxon>
        <taxon>Dikarya</taxon>
        <taxon>Ascomycota</taxon>
        <taxon>Pezizomycotina</taxon>
        <taxon>Eurotiomycetes</taxon>
        <taxon>Eurotiomycetidae</taxon>
        <taxon>Eurotiales</taxon>
        <taxon>Aspergillaceae</taxon>
        <taxon>Penicillium</taxon>
    </lineage>
</organism>
<protein>
    <submittedName>
        <fullName evidence="1">Uncharacterized protein</fullName>
    </submittedName>
</protein>
<gene>
    <name evidence="1" type="ORF">N7498_010034</name>
</gene>